<protein>
    <submittedName>
        <fullName evidence="2">Uncharacterized protein</fullName>
    </submittedName>
</protein>
<keyword evidence="1" id="KW-0732">Signal</keyword>
<dbReference type="AlphaFoldDB" id="A0A9D1GQJ7"/>
<feature type="chain" id="PRO_5039676992" evidence="1">
    <location>
        <begin position="28"/>
        <end position="224"/>
    </location>
</feature>
<comment type="caution">
    <text evidence="2">The sequence shown here is derived from an EMBL/GenBank/DDBJ whole genome shotgun (WGS) entry which is preliminary data.</text>
</comment>
<accession>A0A9D1GQJ7</accession>
<reference evidence="2" key="1">
    <citation type="submission" date="2020-10" db="EMBL/GenBank/DDBJ databases">
        <authorList>
            <person name="Gilroy R."/>
        </authorList>
    </citation>
    <scope>NUCLEOTIDE SEQUENCE</scope>
    <source>
        <strain evidence="2">ChiW17-6978</strain>
    </source>
</reference>
<feature type="signal peptide" evidence="1">
    <location>
        <begin position="1"/>
        <end position="27"/>
    </location>
</feature>
<evidence type="ECO:0000256" key="1">
    <source>
        <dbReference type="SAM" id="SignalP"/>
    </source>
</evidence>
<gene>
    <name evidence="2" type="ORF">IAD46_03395</name>
</gene>
<sequence>MKKISKILFFVIIFGIFMMMGSANTFASEIDPTAIKNKLETNMEIKGKKFQVGMMGNYYKICLHGNPAWVYEDIKILQCSNTQRISTLGENGLQRTKTILASNVVGFSVNLPRGYGFTLLYGMNLTDDSKTNETFRETTDLTVQLLSSTLDTIFLTEVEASSTYYSSIDRSKNKATLYLVGDVIKVNLTVKQYQSWWWGDQLLYSEEVTAYVICNLHDYVEYSD</sequence>
<dbReference type="Proteomes" id="UP000886758">
    <property type="component" value="Unassembled WGS sequence"/>
</dbReference>
<proteinExistence type="predicted"/>
<organism evidence="2 3">
    <name type="scientific">Candidatus Pelethenecus faecipullorum</name>
    <dbReference type="NCBI Taxonomy" id="2840900"/>
    <lineage>
        <taxon>Bacteria</taxon>
        <taxon>Bacillati</taxon>
        <taxon>Mycoplasmatota</taxon>
        <taxon>Mollicutes</taxon>
        <taxon>Candidatus Pelethenecus</taxon>
    </lineage>
</organism>
<name>A0A9D1GQJ7_9MOLU</name>
<dbReference type="EMBL" id="DVLF01000106">
    <property type="protein sequence ID" value="HIT50052.1"/>
    <property type="molecule type" value="Genomic_DNA"/>
</dbReference>
<evidence type="ECO:0000313" key="3">
    <source>
        <dbReference type="Proteomes" id="UP000886758"/>
    </source>
</evidence>
<evidence type="ECO:0000313" key="2">
    <source>
        <dbReference type="EMBL" id="HIT50052.1"/>
    </source>
</evidence>
<reference evidence="2" key="2">
    <citation type="journal article" date="2021" name="PeerJ">
        <title>Extensive microbial diversity within the chicken gut microbiome revealed by metagenomics and culture.</title>
        <authorList>
            <person name="Gilroy R."/>
            <person name="Ravi A."/>
            <person name="Getino M."/>
            <person name="Pursley I."/>
            <person name="Horton D.L."/>
            <person name="Alikhan N.F."/>
            <person name="Baker D."/>
            <person name="Gharbi K."/>
            <person name="Hall N."/>
            <person name="Watson M."/>
            <person name="Adriaenssens E.M."/>
            <person name="Foster-Nyarko E."/>
            <person name="Jarju S."/>
            <person name="Secka A."/>
            <person name="Antonio M."/>
            <person name="Oren A."/>
            <person name="Chaudhuri R.R."/>
            <person name="La Ragione R."/>
            <person name="Hildebrand F."/>
            <person name="Pallen M.J."/>
        </authorList>
    </citation>
    <scope>NUCLEOTIDE SEQUENCE</scope>
    <source>
        <strain evidence="2">ChiW17-6978</strain>
    </source>
</reference>